<dbReference type="PIRSF" id="PIRSF035875">
    <property type="entry name" value="RNase_BN"/>
    <property type="match status" value="1"/>
</dbReference>
<evidence type="ECO:0000256" key="3">
    <source>
        <dbReference type="ARBA" id="ARBA00022692"/>
    </source>
</evidence>
<dbReference type="InterPro" id="IPR017039">
    <property type="entry name" value="Virul_fac_BrkB"/>
</dbReference>
<evidence type="ECO:0000256" key="2">
    <source>
        <dbReference type="ARBA" id="ARBA00022475"/>
    </source>
</evidence>
<keyword evidence="5 7" id="KW-0472">Membrane</keyword>
<dbReference type="PANTHER" id="PTHR30213">
    <property type="entry name" value="INNER MEMBRANE PROTEIN YHJD"/>
    <property type="match status" value="1"/>
</dbReference>
<evidence type="ECO:0000256" key="5">
    <source>
        <dbReference type="ARBA" id="ARBA00023136"/>
    </source>
</evidence>
<dbReference type="NCBIfam" id="TIGR00765">
    <property type="entry name" value="yihY_not_rbn"/>
    <property type="match status" value="1"/>
</dbReference>
<dbReference type="Proteomes" id="UP001651050">
    <property type="component" value="Unassembled WGS sequence"/>
</dbReference>
<feature type="compositionally biased region" description="Basic and acidic residues" evidence="6">
    <location>
        <begin position="317"/>
        <end position="354"/>
    </location>
</feature>
<evidence type="ECO:0000256" key="6">
    <source>
        <dbReference type="SAM" id="MobiDB-lite"/>
    </source>
</evidence>
<comment type="subcellular location">
    <subcellularLocation>
        <location evidence="1">Cell membrane</location>
        <topology evidence="1">Multi-pass membrane protein</topology>
    </subcellularLocation>
</comment>
<organism evidence="8 9">
    <name type="scientific">Isoptericola peretonis</name>
    <dbReference type="NCBI Taxonomy" id="2918523"/>
    <lineage>
        <taxon>Bacteria</taxon>
        <taxon>Bacillati</taxon>
        <taxon>Actinomycetota</taxon>
        <taxon>Actinomycetes</taxon>
        <taxon>Micrococcales</taxon>
        <taxon>Promicromonosporaceae</taxon>
        <taxon>Isoptericola</taxon>
    </lineage>
</organism>
<gene>
    <name evidence="8" type="ORF">M1843_09750</name>
</gene>
<evidence type="ECO:0000313" key="9">
    <source>
        <dbReference type="Proteomes" id="UP001651050"/>
    </source>
</evidence>
<evidence type="ECO:0000256" key="7">
    <source>
        <dbReference type="SAM" id="Phobius"/>
    </source>
</evidence>
<evidence type="ECO:0000256" key="4">
    <source>
        <dbReference type="ARBA" id="ARBA00022989"/>
    </source>
</evidence>
<feature type="transmembrane region" description="Helical" evidence="7">
    <location>
        <begin position="235"/>
        <end position="257"/>
    </location>
</feature>
<feature type="region of interest" description="Disordered" evidence="6">
    <location>
        <begin position="1"/>
        <end position="26"/>
    </location>
</feature>
<keyword evidence="2" id="KW-1003">Cell membrane</keyword>
<protein>
    <submittedName>
        <fullName evidence="8">YihY/virulence factor BrkB family protein</fullName>
    </submittedName>
</protein>
<feature type="compositionally biased region" description="Basic and acidic residues" evidence="6">
    <location>
        <begin position="1"/>
        <end position="18"/>
    </location>
</feature>
<sequence>MTHTDEPRTEPAPDDPRKPASPADLKKPSWKLAAKGAVREFMDDECTDLAAALTYYAVLAAAPALLALVSLLGFVGDAEAAIDSILTTLSDFLPEETLAIVQPLVANLVGSTGAGLALVVGLVIALWSASGYVTAFGRAMNRVYEVVEGRPIWKLRPLLLLVTLIVVVLAAVIVASLVLSGPIARSVGEAIGLGDVALTVWNIAKWPVAVLLVVVVVALLYHLTPNVKQPKFRWISVGAVVAIVAWAVASAAFGFYVANFGSYGSYGMLGTVIVFLLWLWITNLALLFGAELDAELERSRELQGGIAAEETIQLPPRDTKASDKKAAKRRDAVAEARGIREAAARDRTGRTDAR</sequence>
<reference evidence="8 9" key="1">
    <citation type="submission" date="2022-02" db="EMBL/GenBank/DDBJ databases">
        <title>The car tank lid bacteriome: a reservoir of bacteria with potential in bioremediation of fuel.</title>
        <authorList>
            <person name="Vidal-Verdu A."/>
            <person name="Gomez-Martinez D."/>
            <person name="Latorre-Perez A."/>
            <person name="Pereto J."/>
            <person name="Porcar M."/>
        </authorList>
    </citation>
    <scope>NUCLEOTIDE SEQUENCE [LARGE SCALE GENOMIC DNA]</scope>
    <source>
        <strain evidence="8 9">4D.3</strain>
    </source>
</reference>
<dbReference type="RefSeq" id="WP_416343886.1">
    <property type="nucleotide sequence ID" value="NZ_JALQCY010000003.1"/>
</dbReference>
<evidence type="ECO:0000313" key="8">
    <source>
        <dbReference type="EMBL" id="MCK9794028.1"/>
    </source>
</evidence>
<feature type="transmembrane region" description="Helical" evidence="7">
    <location>
        <begin position="158"/>
        <end position="183"/>
    </location>
</feature>
<evidence type="ECO:0000256" key="1">
    <source>
        <dbReference type="ARBA" id="ARBA00004651"/>
    </source>
</evidence>
<feature type="transmembrane region" description="Helical" evidence="7">
    <location>
        <begin position="49"/>
        <end position="75"/>
    </location>
</feature>
<dbReference type="EMBL" id="JALQCY010000003">
    <property type="protein sequence ID" value="MCK9794028.1"/>
    <property type="molecule type" value="Genomic_DNA"/>
</dbReference>
<keyword evidence="3 7" id="KW-0812">Transmembrane</keyword>
<keyword evidence="4 7" id="KW-1133">Transmembrane helix</keyword>
<keyword evidence="9" id="KW-1185">Reference proteome</keyword>
<feature type="transmembrane region" description="Helical" evidence="7">
    <location>
        <begin position="203"/>
        <end position="223"/>
    </location>
</feature>
<feature type="transmembrane region" description="Helical" evidence="7">
    <location>
        <begin position="263"/>
        <end position="290"/>
    </location>
</feature>
<feature type="region of interest" description="Disordered" evidence="6">
    <location>
        <begin position="311"/>
        <end position="354"/>
    </location>
</feature>
<name>A0ABT0J3H0_9MICO</name>
<dbReference type="PANTHER" id="PTHR30213:SF0">
    <property type="entry name" value="UPF0761 MEMBRANE PROTEIN YIHY"/>
    <property type="match status" value="1"/>
</dbReference>
<accession>A0ABT0J3H0</accession>
<comment type="caution">
    <text evidence="8">The sequence shown here is derived from an EMBL/GenBank/DDBJ whole genome shotgun (WGS) entry which is preliminary data.</text>
</comment>
<dbReference type="Pfam" id="PF03631">
    <property type="entry name" value="Virul_fac_BrkB"/>
    <property type="match status" value="1"/>
</dbReference>
<feature type="transmembrane region" description="Helical" evidence="7">
    <location>
        <begin position="114"/>
        <end position="137"/>
    </location>
</feature>
<proteinExistence type="predicted"/>